<organism evidence="2 3">
    <name type="scientific">Planoprotostelium fungivorum</name>
    <dbReference type="NCBI Taxonomy" id="1890364"/>
    <lineage>
        <taxon>Eukaryota</taxon>
        <taxon>Amoebozoa</taxon>
        <taxon>Evosea</taxon>
        <taxon>Variosea</taxon>
        <taxon>Cavosteliida</taxon>
        <taxon>Cavosteliaceae</taxon>
        <taxon>Planoprotostelium</taxon>
    </lineage>
</organism>
<sequence>MNRPNIAWNGVELPASYGAVESVFSLQKQTEAMSKLYMNEKLKRELALTEETQRKLIERETQNSGLTQCLLLYLQILALYLVLTFVFLSVASSYPIVPFIEDNHLVSPKSVWPVIQVVCLMVLVFQSLQNMFFLKVNSVTEIGLAPVLLAIGGTMISWLSGVTVTFLSVSLASTLTGGDSDLYSPLQVLWICASALGAILGQMILRLDVFSFENKIMILRKMEWHSLLVVFYLLLISTLSSLLSLCEVPIGMDSTILLVFTCAVAAIIFINFFSTSSNPDMALLELGMDGPCIPLDRENRQHVHAWTYLFPCTVSAWASGGIISSHACQTTVSTVWLSVYLTTLCLPIIPFSHRGGEAKQTLWSLFIMVCGIIVSSVVFSPLFAASQDLLGDRCIKQ</sequence>
<keyword evidence="1" id="KW-0812">Transmembrane</keyword>
<name>A0A2P6N469_9EUKA</name>
<feature type="transmembrane region" description="Helical" evidence="1">
    <location>
        <begin position="111"/>
        <end position="132"/>
    </location>
</feature>
<dbReference type="Proteomes" id="UP000241769">
    <property type="component" value="Unassembled WGS sequence"/>
</dbReference>
<proteinExistence type="predicted"/>
<comment type="caution">
    <text evidence="2">The sequence shown here is derived from an EMBL/GenBank/DDBJ whole genome shotgun (WGS) entry which is preliminary data.</text>
</comment>
<evidence type="ECO:0008006" key="4">
    <source>
        <dbReference type="Google" id="ProtNLM"/>
    </source>
</evidence>
<feature type="transmembrane region" description="Helical" evidence="1">
    <location>
        <begin position="187"/>
        <end position="205"/>
    </location>
</feature>
<feature type="transmembrane region" description="Helical" evidence="1">
    <location>
        <begin position="333"/>
        <end position="351"/>
    </location>
</feature>
<evidence type="ECO:0000313" key="3">
    <source>
        <dbReference type="Proteomes" id="UP000241769"/>
    </source>
</evidence>
<feature type="transmembrane region" description="Helical" evidence="1">
    <location>
        <begin position="363"/>
        <end position="383"/>
    </location>
</feature>
<dbReference type="InParanoid" id="A0A2P6N469"/>
<evidence type="ECO:0000313" key="2">
    <source>
        <dbReference type="EMBL" id="PRP78733.1"/>
    </source>
</evidence>
<dbReference type="AlphaFoldDB" id="A0A2P6N469"/>
<dbReference type="EMBL" id="MDYQ01000208">
    <property type="protein sequence ID" value="PRP78733.1"/>
    <property type="molecule type" value="Genomic_DNA"/>
</dbReference>
<keyword evidence="3" id="KW-1185">Reference proteome</keyword>
<feature type="transmembrane region" description="Helical" evidence="1">
    <location>
        <begin position="256"/>
        <end position="274"/>
    </location>
</feature>
<evidence type="ECO:0000256" key="1">
    <source>
        <dbReference type="SAM" id="Phobius"/>
    </source>
</evidence>
<gene>
    <name evidence="2" type="ORF">PROFUN_13311</name>
</gene>
<feature type="transmembrane region" description="Helical" evidence="1">
    <location>
        <begin position="70"/>
        <end position="91"/>
    </location>
</feature>
<reference evidence="2 3" key="1">
    <citation type="journal article" date="2018" name="Genome Biol. Evol.">
        <title>Multiple Roots of Fruiting Body Formation in Amoebozoa.</title>
        <authorList>
            <person name="Hillmann F."/>
            <person name="Forbes G."/>
            <person name="Novohradska S."/>
            <person name="Ferling I."/>
            <person name="Riege K."/>
            <person name="Groth M."/>
            <person name="Westermann M."/>
            <person name="Marz M."/>
            <person name="Spaller T."/>
            <person name="Winckler T."/>
            <person name="Schaap P."/>
            <person name="Glockner G."/>
        </authorList>
    </citation>
    <scope>NUCLEOTIDE SEQUENCE [LARGE SCALE GENOMIC DNA]</scope>
    <source>
        <strain evidence="2 3">Jena</strain>
    </source>
</reference>
<keyword evidence="1" id="KW-0472">Membrane</keyword>
<keyword evidence="1" id="KW-1133">Transmembrane helix</keyword>
<accession>A0A2P6N469</accession>
<feature type="transmembrane region" description="Helical" evidence="1">
    <location>
        <begin position="144"/>
        <end position="167"/>
    </location>
</feature>
<protein>
    <recommendedName>
        <fullName evidence="4">Transmembrane protein</fullName>
    </recommendedName>
</protein>
<feature type="transmembrane region" description="Helical" evidence="1">
    <location>
        <begin position="226"/>
        <end position="250"/>
    </location>
</feature>